<dbReference type="Gramene" id="Pp3c18_21950V3.2">
    <property type="protein sequence ID" value="Pp3c18_21950V3.2"/>
    <property type="gene ID" value="Pp3c18_21950"/>
</dbReference>
<evidence type="ECO:0000256" key="6">
    <source>
        <dbReference type="ARBA" id="ARBA00030350"/>
    </source>
</evidence>
<evidence type="ECO:0000313" key="10">
    <source>
        <dbReference type="EnsemblPlants" id="Pp3c18_21950V3.1"/>
    </source>
</evidence>
<sequence length="579" mass="64133">MAKSWRCLDSLPDHMKVVLGVFSVVTMVSLLTLSLLWEDQFGFSSLVFNVVGYGKDPSLSTYSRPVAIFVMDDDDAKPPSNPPADFPPSENISNRFSDGPSPAAAPSPAPEAQPPGSEFDENEKFFSPLLTASVGAGNQLMEYMSAAVMARATNRTLCLPPFFSGPAKHSGILVRARGGLAWEDRYNVLSLARFTKVASLEQCLQQCNYTLDSNVFLKETHEPLIRGFKYYKFANESLNLHWSHVKWQSTNDINTALGNLEDKCVGLSGLFPGLRWRGAFLSVSAFLQPSPRIFEVVNILQNHAIGKGVPYLAVHWRFEESSCPRHQIGLCFSRCKDGSIIDTNFHPFAKEWVKMSEDECNTAGHFRGVGLSKLDIIATIEQRAANHSINTVYLATDGWTRGPEGLALIKESILLLRKGGLNVIGLWSIPGLPNFADGTYYDPYVTMGRKHVINGQQIALVEQEICVRSNVFLGSGQSTWSLAVFRMRLAKRQAAEILGKVWNAESMDLKARDALVSETLLQDRHAAGLQCHYSRWMNVSNVNDTVETYADEFPDGWLDLDACEGRIGNGGRCQVAKCY</sequence>
<dbReference type="PANTHER" id="PTHR13398:SF8">
    <property type="entry name" value="O-FUCOSYLTRANSFERASE FAMILY PROTEIN"/>
    <property type="match status" value="1"/>
</dbReference>
<organism evidence="9">
    <name type="scientific">Physcomitrium patens</name>
    <name type="common">Spreading-leaved earth moss</name>
    <name type="synonym">Physcomitrella patens</name>
    <dbReference type="NCBI Taxonomy" id="3218"/>
    <lineage>
        <taxon>Eukaryota</taxon>
        <taxon>Viridiplantae</taxon>
        <taxon>Streptophyta</taxon>
        <taxon>Embryophyta</taxon>
        <taxon>Bryophyta</taxon>
        <taxon>Bryophytina</taxon>
        <taxon>Bryopsida</taxon>
        <taxon>Funariidae</taxon>
        <taxon>Funariales</taxon>
        <taxon>Funariaceae</taxon>
        <taxon>Physcomitrium</taxon>
    </lineage>
</organism>
<dbReference type="EMBL" id="ABEU02000018">
    <property type="protein sequence ID" value="PNR35550.1"/>
    <property type="molecule type" value="Genomic_DNA"/>
</dbReference>
<protein>
    <recommendedName>
        <fullName evidence="6">O-fucosyltransferase family protein</fullName>
    </recommendedName>
</protein>
<keyword evidence="4" id="KW-0294">Fucose metabolism</keyword>
<feature type="transmembrane region" description="Helical" evidence="8">
    <location>
        <begin position="17"/>
        <end position="37"/>
    </location>
</feature>
<dbReference type="RefSeq" id="XP_024403021.1">
    <property type="nucleotide sequence ID" value="XM_024547253.2"/>
</dbReference>
<evidence type="ECO:0000256" key="1">
    <source>
        <dbReference type="ARBA" id="ARBA00007737"/>
    </source>
</evidence>
<evidence type="ECO:0000313" key="9">
    <source>
        <dbReference type="EMBL" id="PNR35550.1"/>
    </source>
</evidence>
<dbReference type="Gramene" id="Pp3c18_21950V3.1">
    <property type="protein sequence ID" value="Pp3c18_21950V3.1"/>
    <property type="gene ID" value="Pp3c18_21950"/>
</dbReference>
<evidence type="ECO:0000256" key="8">
    <source>
        <dbReference type="SAM" id="Phobius"/>
    </source>
</evidence>
<keyword evidence="3" id="KW-0808">Transferase</keyword>
<dbReference type="Gramene" id="Pp3c18_21950V3.3">
    <property type="protein sequence ID" value="Pp3c18_21950V3.3"/>
    <property type="gene ID" value="Pp3c18_21950"/>
</dbReference>
<keyword evidence="8" id="KW-1133">Transmembrane helix</keyword>
<dbReference type="EnsemblPlants" id="Pp3c18_21950V3.1">
    <property type="protein sequence ID" value="Pp3c18_21950V3.1"/>
    <property type="gene ID" value="Pp3c18_21950"/>
</dbReference>
<dbReference type="OMA" id="KMSEDEC"/>
<dbReference type="Gene3D" id="3.40.50.11350">
    <property type="match status" value="1"/>
</dbReference>
<reference evidence="10" key="3">
    <citation type="submission" date="2020-12" db="UniProtKB">
        <authorList>
            <consortium name="EnsemblPlants"/>
        </authorList>
    </citation>
    <scope>IDENTIFICATION</scope>
</reference>
<dbReference type="GO" id="GO:0046922">
    <property type="term" value="F:peptide-O-fucosyltransferase activity"/>
    <property type="evidence" value="ECO:0000318"/>
    <property type="project" value="GO_Central"/>
</dbReference>
<dbReference type="AlphaFoldDB" id="A0A2K1J1Z8"/>
<proteinExistence type="inferred from homology"/>
<keyword evidence="8" id="KW-0472">Membrane</keyword>
<dbReference type="CDD" id="cd11296">
    <property type="entry name" value="O-FucT_like"/>
    <property type="match status" value="1"/>
</dbReference>
<comment type="similarity">
    <text evidence="1">Belongs to the glycosyltransferase GT106 family.</text>
</comment>
<name>A0A2K1J1Z8_PHYPA</name>
<dbReference type="PANTHER" id="PTHR13398">
    <property type="entry name" value="GDP-FUCOSE PROTEIN O-FUCOSYLTRANSFERASE 2"/>
    <property type="match status" value="1"/>
</dbReference>
<reference evidence="9 11" key="1">
    <citation type="journal article" date="2008" name="Science">
        <title>The Physcomitrella genome reveals evolutionary insights into the conquest of land by plants.</title>
        <authorList>
            <person name="Rensing S."/>
            <person name="Lang D."/>
            <person name="Zimmer A."/>
            <person name="Terry A."/>
            <person name="Salamov A."/>
            <person name="Shapiro H."/>
            <person name="Nishiyama T."/>
            <person name="Perroud P.-F."/>
            <person name="Lindquist E."/>
            <person name="Kamisugi Y."/>
            <person name="Tanahashi T."/>
            <person name="Sakakibara K."/>
            <person name="Fujita T."/>
            <person name="Oishi K."/>
            <person name="Shin-I T."/>
            <person name="Kuroki Y."/>
            <person name="Toyoda A."/>
            <person name="Suzuki Y."/>
            <person name="Hashimoto A."/>
            <person name="Yamaguchi K."/>
            <person name="Sugano A."/>
            <person name="Kohara Y."/>
            <person name="Fujiyama A."/>
            <person name="Anterola A."/>
            <person name="Aoki S."/>
            <person name="Ashton N."/>
            <person name="Barbazuk W.B."/>
            <person name="Barker E."/>
            <person name="Bennetzen J."/>
            <person name="Bezanilla M."/>
            <person name="Blankenship R."/>
            <person name="Cho S.H."/>
            <person name="Dutcher S."/>
            <person name="Estelle M."/>
            <person name="Fawcett J.A."/>
            <person name="Gundlach H."/>
            <person name="Hanada K."/>
            <person name="Heyl A."/>
            <person name="Hicks K.A."/>
            <person name="Hugh J."/>
            <person name="Lohr M."/>
            <person name="Mayer K."/>
            <person name="Melkozernov A."/>
            <person name="Murata T."/>
            <person name="Nelson D."/>
            <person name="Pils B."/>
            <person name="Prigge M."/>
            <person name="Reiss B."/>
            <person name="Renner T."/>
            <person name="Rombauts S."/>
            <person name="Rushton P."/>
            <person name="Sanderfoot A."/>
            <person name="Schween G."/>
            <person name="Shiu S.-H."/>
            <person name="Stueber K."/>
            <person name="Theodoulou F.L."/>
            <person name="Tu H."/>
            <person name="Van de Peer Y."/>
            <person name="Verrier P.J."/>
            <person name="Waters E."/>
            <person name="Wood A."/>
            <person name="Yang L."/>
            <person name="Cove D."/>
            <person name="Cuming A."/>
            <person name="Hasebe M."/>
            <person name="Lucas S."/>
            <person name="Mishler D.B."/>
            <person name="Reski R."/>
            <person name="Grigoriev I."/>
            <person name="Quatrano R.S."/>
            <person name="Boore J.L."/>
        </authorList>
    </citation>
    <scope>NUCLEOTIDE SEQUENCE [LARGE SCALE GENOMIC DNA]</scope>
    <source>
        <strain evidence="10 11">cv. Gransden 2004</strain>
    </source>
</reference>
<gene>
    <name evidence="10" type="primary">LOC112295525</name>
    <name evidence="9" type="ORF">PHYPA_023450</name>
</gene>
<evidence type="ECO:0000313" key="11">
    <source>
        <dbReference type="Proteomes" id="UP000006727"/>
    </source>
</evidence>
<dbReference type="GO" id="GO:0006004">
    <property type="term" value="P:fucose metabolic process"/>
    <property type="evidence" value="ECO:0007669"/>
    <property type="project" value="UniProtKB-KW"/>
</dbReference>
<keyword evidence="2" id="KW-0328">Glycosyltransferase</keyword>
<accession>A0A2K1J1Z8</accession>
<keyword evidence="5" id="KW-0119">Carbohydrate metabolism</keyword>
<dbReference type="PaxDb" id="3218-PP1S33_41V6.1"/>
<evidence type="ECO:0000256" key="3">
    <source>
        <dbReference type="ARBA" id="ARBA00022679"/>
    </source>
</evidence>
<dbReference type="InterPro" id="IPR019378">
    <property type="entry name" value="GDP-Fuc_O-FucTrfase"/>
</dbReference>
<keyword evidence="8" id="KW-0812">Transmembrane</keyword>
<evidence type="ECO:0000256" key="5">
    <source>
        <dbReference type="ARBA" id="ARBA00023277"/>
    </source>
</evidence>
<dbReference type="EnsemblPlants" id="Pp3c18_21950V3.3">
    <property type="protein sequence ID" value="Pp3c18_21950V3.3"/>
    <property type="gene ID" value="Pp3c18_21950"/>
</dbReference>
<dbReference type="InterPro" id="IPR045130">
    <property type="entry name" value="OFUT2-like"/>
</dbReference>
<feature type="compositionally biased region" description="Pro residues" evidence="7">
    <location>
        <begin position="103"/>
        <end position="113"/>
    </location>
</feature>
<evidence type="ECO:0000256" key="7">
    <source>
        <dbReference type="SAM" id="MobiDB-lite"/>
    </source>
</evidence>
<dbReference type="OrthoDB" id="1851538at2759"/>
<evidence type="ECO:0000256" key="4">
    <source>
        <dbReference type="ARBA" id="ARBA00023253"/>
    </source>
</evidence>
<dbReference type="Proteomes" id="UP000006727">
    <property type="component" value="Chromosome 18"/>
</dbReference>
<feature type="region of interest" description="Disordered" evidence="7">
    <location>
        <begin position="73"/>
        <end position="120"/>
    </location>
</feature>
<dbReference type="EnsemblPlants" id="Pp3c18_21950V3.2">
    <property type="protein sequence ID" value="Pp3c18_21950V3.2"/>
    <property type="gene ID" value="Pp3c18_21950"/>
</dbReference>
<evidence type="ECO:0000256" key="2">
    <source>
        <dbReference type="ARBA" id="ARBA00022676"/>
    </source>
</evidence>
<keyword evidence="11" id="KW-1185">Reference proteome</keyword>
<dbReference type="Pfam" id="PF10250">
    <property type="entry name" value="O-FucT"/>
    <property type="match status" value="1"/>
</dbReference>
<dbReference type="GeneID" id="112295525"/>
<reference evidence="9 11" key="2">
    <citation type="journal article" date="2018" name="Plant J.">
        <title>The Physcomitrella patens chromosome-scale assembly reveals moss genome structure and evolution.</title>
        <authorList>
            <person name="Lang D."/>
            <person name="Ullrich K.K."/>
            <person name="Murat F."/>
            <person name="Fuchs J."/>
            <person name="Jenkins J."/>
            <person name="Haas F.B."/>
            <person name="Piednoel M."/>
            <person name="Gundlach H."/>
            <person name="Van Bel M."/>
            <person name="Meyberg R."/>
            <person name="Vives C."/>
            <person name="Morata J."/>
            <person name="Symeonidi A."/>
            <person name="Hiss M."/>
            <person name="Muchero W."/>
            <person name="Kamisugi Y."/>
            <person name="Saleh O."/>
            <person name="Blanc G."/>
            <person name="Decker E.L."/>
            <person name="van Gessel N."/>
            <person name="Grimwood J."/>
            <person name="Hayes R.D."/>
            <person name="Graham S.W."/>
            <person name="Gunter L.E."/>
            <person name="McDaniel S.F."/>
            <person name="Hoernstein S.N.W."/>
            <person name="Larsson A."/>
            <person name="Li F.W."/>
            <person name="Perroud P.F."/>
            <person name="Phillips J."/>
            <person name="Ranjan P."/>
            <person name="Rokshar D.S."/>
            <person name="Rothfels C.J."/>
            <person name="Schneider L."/>
            <person name="Shu S."/>
            <person name="Stevenson D.W."/>
            <person name="Thummler F."/>
            <person name="Tillich M."/>
            <person name="Villarreal Aguilar J.C."/>
            <person name="Widiez T."/>
            <person name="Wong G.K."/>
            <person name="Wymore A."/>
            <person name="Zhang Y."/>
            <person name="Zimmer A.D."/>
            <person name="Quatrano R.S."/>
            <person name="Mayer K.F.X."/>
            <person name="Goodstein D."/>
            <person name="Casacuberta J.M."/>
            <person name="Vandepoele K."/>
            <person name="Reski R."/>
            <person name="Cuming A.C."/>
            <person name="Tuskan G.A."/>
            <person name="Maumus F."/>
            <person name="Salse J."/>
            <person name="Schmutz J."/>
            <person name="Rensing S.A."/>
        </authorList>
    </citation>
    <scope>NUCLEOTIDE SEQUENCE [LARGE SCALE GENOMIC DNA]</scope>
    <source>
        <strain evidence="10 11">cv. Gransden 2004</strain>
    </source>
</reference>